<name>Q6BY09_DEBHA</name>
<keyword evidence="2" id="KW-1185">Reference proteome</keyword>
<dbReference type="AlphaFoldDB" id="Q6BY09"/>
<dbReference type="OMA" id="KKFRYLM"/>
<evidence type="ECO:0000313" key="2">
    <source>
        <dbReference type="Proteomes" id="UP000000599"/>
    </source>
</evidence>
<evidence type="ECO:0000313" key="1">
    <source>
        <dbReference type="EMBL" id="CAG84887.2"/>
    </source>
</evidence>
<dbReference type="RefSeq" id="XP_456910.2">
    <property type="nucleotide sequence ID" value="XM_456910.1"/>
</dbReference>
<dbReference type="EMBL" id="CR382133">
    <property type="protein sequence ID" value="CAG84887.2"/>
    <property type="molecule type" value="Genomic_DNA"/>
</dbReference>
<dbReference type="HOGENOM" id="CLU_909475_0_0_1"/>
<accession>Q6BY09</accession>
<dbReference type="OrthoDB" id="4027882at2759"/>
<dbReference type="VEuPathDB" id="FungiDB:DEHA2A13354g"/>
<dbReference type="InParanoid" id="Q6BY09"/>
<dbReference type="GeneID" id="2899431"/>
<organism evidence="1 2">
    <name type="scientific">Debaryomyces hansenii (strain ATCC 36239 / CBS 767 / BCRC 21394 / JCM 1990 / NBRC 0083 / IGC 2968)</name>
    <name type="common">Yeast</name>
    <name type="synonym">Torulaspora hansenii</name>
    <dbReference type="NCBI Taxonomy" id="284592"/>
    <lineage>
        <taxon>Eukaryota</taxon>
        <taxon>Fungi</taxon>
        <taxon>Dikarya</taxon>
        <taxon>Ascomycota</taxon>
        <taxon>Saccharomycotina</taxon>
        <taxon>Pichiomycetes</taxon>
        <taxon>Debaryomycetaceae</taxon>
        <taxon>Debaryomyces</taxon>
    </lineage>
</organism>
<protein>
    <submittedName>
        <fullName evidence="1">DEHA2A13354p</fullName>
    </submittedName>
</protein>
<dbReference type="KEGG" id="dha:DEHA2A13354g"/>
<reference evidence="1 2" key="1">
    <citation type="journal article" date="2004" name="Nature">
        <title>Genome evolution in yeasts.</title>
        <authorList>
            <consortium name="Genolevures"/>
            <person name="Dujon B."/>
            <person name="Sherman D."/>
            <person name="Fischer G."/>
            <person name="Durrens P."/>
            <person name="Casaregola S."/>
            <person name="Lafontaine I."/>
            <person name="de Montigny J."/>
            <person name="Marck C."/>
            <person name="Neuveglise C."/>
            <person name="Talla E."/>
            <person name="Goffard N."/>
            <person name="Frangeul L."/>
            <person name="Aigle M."/>
            <person name="Anthouard V."/>
            <person name="Babour A."/>
            <person name="Barbe V."/>
            <person name="Barnay S."/>
            <person name="Blanchin S."/>
            <person name="Beckerich J.M."/>
            <person name="Beyne E."/>
            <person name="Bleykasten C."/>
            <person name="Boisrame A."/>
            <person name="Boyer J."/>
            <person name="Cattolico L."/>
            <person name="Confanioleri F."/>
            <person name="de Daruvar A."/>
            <person name="Despons L."/>
            <person name="Fabre E."/>
            <person name="Fairhead C."/>
            <person name="Ferry-Dumazet H."/>
            <person name="Groppi A."/>
            <person name="Hantraye F."/>
            <person name="Hennequin C."/>
            <person name="Jauniaux N."/>
            <person name="Joyet P."/>
            <person name="Kachouri R."/>
            <person name="Kerrest A."/>
            <person name="Koszul R."/>
            <person name="Lemaire M."/>
            <person name="Lesur I."/>
            <person name="Ma L."/>
            <person name="Muller H."/>
            <person name="Nicaud J.M."/>
            <person name="Nikolski M."/>
            <person name="Oztas S."/>
            <person name="Ozier-Kalogeropoulos O."/>
            <person name="Pellenz S."/>
            <person name="Potier S."/>
            <person name="Richard G.F."/>
            <person name="Straub M.L."/>
            <person name="Suleau A."/>
            <person name="Swennene D."/>
            <person name="Tekaia F."/>
            <person name="Wesolowski-Louvel M."/>
            <person name="Westhof E."/>
            <person name="Wirth B."/>
            <person name="Zeniou-Meyer M."/>
            <person name="Zivanovic I."/>
            <person name="Bolotin-Fukuhara M."/>
            <person name="Thierry A."/>
            <person name="Bouchier C."/>
            <person name="Caudron B."/>
            <person name="Scarpelli C."/>
            <person name="Gaillardin C."/>
            <person name="Weissenbach J."/>
            <person name="Wincker P."/>
            <person name="Souciet J.L."/>
        </authorList>
    </citation>
    <scope>NUCLEOTIDE SEQUENCE [LARGE SCALE GENOMIC DNA]</scope>
    <source>
        <strain evidence="2">ATCC 36239 / CBS 767 / BCRC 21394 / JCM 1990 / NBRC 0083 / IGC 2968</strain>
    </source>
</reference>
<proteinExistence type="predicted"/>
<gene>
    <name evidence="1" type="ordered locus">DEHA2A13354g</name>
</gene>
<dbReference type="Proteomes" id="UP000000599">
    <property type="component" value="Chromosome A"/>
</dbReference>
<dbReference type="eggNOG" id="ENOG502T681">
    <property type="taxonomic scope" value="Eukaryota"/>
</dbReference>
<sequence length="307" mass="36505">MVNIDLPLAISLIRYKRRMGYVQSIDYIIRNIILKKKIQEPKPNGKELRFVLDLLNIDYSINTNKGFIDSINAGDLVAREYSSREIRELILAFKHLIKWDSSVKNLFLIKLISQILQNIPVSMLRRLRSCRNQNALSWSYIFVELDECLLSTVAFKVREGRSLRLKYEFVVDVYKALFQKMQIMGISLDKFANEFVLNIGKLVILTKTDFNFDNCKPNYTRTINDIVDETFTMRYLKWNRHSVDYKKFRYLMTIIDRRLVKYLILAYLQLVKELSICSPNRKYLLTFLLIFNDIELIQFYQSISWII</sequence>